<dbReference type="PROSITE" id="PS50931">
    <property type="entry name" value="HTH_LYSR"/>
    <property type="match status" value="1"/>
</dbReference>
<evidence type="ECO:0000256" key="3">
    <source>
        <dbReference type="ARBA" id="ARBA00023125"/>
    </source>
</evidence>
<dbReference type="PANTHER" id="PTHR30579:SF3">
    <property type="entry name" value="TRANSCRIPTIONAL REGULATORY PROTEIN"/>
    <property type="match status" value="1"/>
</dbReference>
<dbReference type="Gene3D" id="3.40.190.290">
    <property type="match status" value="1"/>
</dbReference>
<dbReference type="EMBL" id="BMZI01000002">
    <property type="protein sequence ID" value="GHB15041.1"/>
    <property type="molecule type" value="Genomic_DNA"/>
</dbReference>
<dbReference type="CDD" id="cd05466">
    <property type="entry name" value="PBP2_LTTR_substrate"/>
    <property type="match status" value="1"/>
</dbReference>
<proteinExistence type="inferred from homology"/>
<organism evidence="6 7">
    <name type="scientific">Salinicola rhizosphaerae</name>
    <dbReference type="NCBI Taxonomy" id="1443141"/>
    <lineage>
        <taxon>Bacteria</taxon>
        <taxon>Pseudomonadati</taxon>
        <taxon>Pseudomonadota</taxon>
        <taxon>Gammaproteobacteria</taxon>
        <taxon>Oceanospirillales</taxon>
        <taxon>Halomonadaceae</taxon>
        <taxon>Salinicola</taxon>
    </lineage>
</organism>
<sequence>MQASKHWDDFRVVLAIAEAGSLAGAARTLGVNHATVYRRLEKLEARVGIRLFERAVGGYSATSAGETVVERARRMRDAAAEAERLLLGQTTSLTGTLRLTTTDALLNVAMPVLGDYRRAHPGIVLEVSTSTERQNLTRRDADVALRPTFSPPEHWVGKSLGEIPQAVYAPRSMVVETTTPWVGPDAAMGYRTLERWMTDQGLADCVSLRADATLGMASAIRAGLGQGVLPCYLADSMPDLRRVGAPIEALAIPLWLLTHPDMRRAASVRALFEALATGLVLA</sequence>
<dbReference type="Gene3D" id="1.10.10.10">
    <property type="entry name" value="Winged helix-like DNA-binding domain superfamily/Winged helix DNA-binding domain"/>
    <property type="match status" value="1"/>
</dbReference>
<evidence type="ECO:0000313" key="7">
    <source>
        <dbReference type="Proteomes" id="UP000646745"/>
    </source>
</evidence>
<dbReference type="InterPro" id="IPR050176">
    <property type="entry name" value="LTTR"/>
</dbReference>
<evidence type="ECO:0000313" key="6">
    <source>
        <dbReference type="EMBL" id="GHB15041.1"/>
    </source>
</evidence>
<dbReference type="InterPro" id="IPR036390">
    <property type="entry name" value="WH_DNA-bd_sf"/>
</dbReference>
<keyword evidence="3" id="KW-0238">DNA-binding</keyword>
<evidence type="ECO:0000259" key="5">
    <source>
        <dbReference type="PROSITE" id="PS50931"/>
    </source>
</evidence>
<evidence type="ECO:0000256" key="4">
    <source>
        <dbReference type="ARBA" id="ARBA00023163"/>
    </source>
</evidence>
<dbReference type="Pfam" id="PF03466">
    <property type="entry name" value="LysR_substrate"/>
    <property type="match status" value="1"/>
</dbReference>
<protein>
    <submittedName>
        <fullName evidence="6">LysR family transcriptional regulator</fullName>
    </submittedName>
</protein>
<dbReference type="InterPro" id="IPR000847">
    <property type="entry name" value="LysR_HTH_N"/>
</dbReference>
<keyword evidence="4" id="KW-0804">Transcription</keyword>
<dbReference type="PANTHER" id="PTHR30579">
    <property type="entry name" value="TRANSCRIPTIONAL REGULATOR"/>
    <property type="match status" value="1"/>
</dbReference>
<name>A0ABQ3DT44_9GAMM</name>
<accession>A0ABQ3DT44</accession>
<dbReference type="InterPro" id="IPR005119">
    <property type="entry name" value="LysR_subst-bd"/>
</dbReference>
<reference evidence="7" key="1">
    <citation type="journal article" date="2019" name="Int. J. Syst. Evol. Microbiol.">
        <title>The Global Catalogue of Microorganisms (GCM) 10K type strain sequencing project: providing services to taxonomists for standard genome sequencing and annotation.</title>
        <authorList>
            <consortium name="The Broad Institute Genomics Platform"/>
            <consortium name="The Broad Institute Genome Sequencing Center for Infectious Disease"/>
            <person name="Wu L."/>
            <person name="Ma J."/>
        </authorList>
    </citation>
    <scope>NUCLEOTIDE SEQUENCE [LARGE SCALE GENOMIC DNA]</scope>
    <source>
        <strain evidence="7">KCTC 32998</strain>
    </source>
</reference>
<gene>
    <name evidence="6" type="ORF">GCM10009038_11970</name>
</gene>
<dbReference type="InterPro" id="IPR036388">
    <property type="entry name" value="WH-like_DNA-bd_sf"/>
</dbReference>
<dbReference type="Proteomes" id="UP000646745">
    <property type="component" value="Unassembled WGS sequence"/>
</dbReference>
<dbReference type="Pfam" id="PF00126">
    <property type="entry name" value="HTH_1"/>
    <property type="match status" value="1"/>
</dbReference>
<dbReference type="SUPFAM" id="SSF46785">
    <property type="entry name" value="Winged helix' DNA-binding domain"/>
    <property type="match status" value="1"/>
</dbReference>
<keyword evidence="7" id="KW-1185">Reference proteome</keyword>
<feature type="domain" description="HTH lysR-type" evidence="5">
    <location>
        <begin position="7"/>
        <end position="62"/>
    </location>
</feature>
<keyword evidence="2" id="KW-0805">Transcription regulation</keyword>
<evidence type="ECO:0000256" key="1">
    <source>
        <dbReference type="ARBA" id="ARBA00009437"/>
    </source>
</evidence>
<dbReference type="RefSeq" id="WP_189443719.1">
    <property type="nucleotide sequence ID" value="NZ_BMZI01000002.1"/>
</dbReference>
<dbReference type="SUPFAM" id="SSF53850">
    <property type="entry name" value="Periplasmic binding protein-like II"/>
    <property type="match status" value="1"/>
</dbReference>
<evidence type="ECO:0000256" key="2">
    <source>
        <dbReference type="ARBA" id="ARBA00023015"/>
    </source>
</evidence>
<comment type="caution">
    <text evidence="6">The sequence shown here is derived from an EMBL/GenBank/DDBJ whole genome shotgun (WGS) entry which is preliminary data.</text>
</comment>
<comment type="similarity">
    <text evidence="1">Belongs to the LysR transcriptional regulatory family.</text>
</comment>